<comment type="caution">
    <text evidence="1">The sequence shown here is derived from an EMBL/GenBank/DDBJ whole genome shotgun (WGS) entry which is preliminary data.</text>
</comment>
<sequence>MRRLLFFLLFLPMACIDPYVVEVEQGEQLLTVEGTITTAPGPHVVKLTRGDTYGSVFQGLVRPVRQATVIVRDDLGNVTFLRESSEQSGDYLTPAGFVAQVGRSYTLQIQLATGEVYTSLPERVETVPEIQNLDYQVVRIPVEGEINDRSGVQLLVEVNDPSDQNNFYFWRTGVSTFILKTRPDLFTPRPSDVNPSRDPQPKDCCDTCFQSEAISNQGIFIATDDTFNGLSTRIPAGFIEDDGIRFVETHRAQISQISISAEAYRFLRLVKQQTEISGSVFDPPPANIRGNMISLDNPNEVVLGYFMAGAEARSEIYINSTELEFQQPVSIIPDDCRVLPNTSVDPPVDWNP</sequence>
<protein>
    <submittedName>
        <fullName evidence="1">DUF4249 domain-containing protein</fullName>
    </submittedName>
</protein>
<reference evidence="2" key="1">
    <citation type="journal article" date="2019" name="Int. J. Syst. Evol. Microbiol.">
        <title>The Global Catalogue of Microorganisms (GCM) 10K type strain sequencing project: providing services to taxonomists for standard genome sequencing and annotation.</title>
        <authorList>
            <consortium name="The Broad Institute Genomics Platform"/>
            <consortium name="The Broad Institute Genome Sequencing Center for Infectious Disease"/>
            <person name="Wu L."/>
            <person name="Ma J."/>
        </authorList>
    </citation>
    <scope>NUCLEOTIDE SEQUENCE [LARGE SCALE GENOMIC DNA]</scope>
    <source>
        <strain evidence="2">CCUG 60523</strain>
    </source>
</reference>
<organism evidence="1 2">
    <name type="scientific">Algoriphagus namhaensis</name>
    <dbReference type="NCBI Taxonomy" id="915353"/>
    <lineage>
        <taxon>Bacteria</taxon>
        <taxon>Pseudomonadati</taxon>
        <taxon>Bacteroidota</taxon>
        <taxon>Cytophagia</taxon>
        <taxon>Cytophagales</taxon>
        <taxon>Cyclobacteriaceae</taxon>
        <taxon>Algoriphagus</taxon>
    </lineage>
</organism>
<dbReference type="Pfam" id="PF14054">
    <property type="entry name" value="DUF4249"/>
    <property type="match status" value="1"/>
</dbReference>
<dbReference type="InterPro" id="IPR025345">
    <property type="entry name" value="DUF4249"/>
</dbReference>
<proteinExistence type="predicted"/>
<evidence type="ECO:0000313" key="1">
    <source>
        <dbReference type="EMBL" id="MFC3879016.1"/>
    </source>
</evidence>
<name>A0ABV8AQ33_9BACT</name>
<accession>A0ABV8AQ33</accession>
<dbReference type="RefSeq" id="WP_377903037.1">
    <property type="nucleotide sequence ID" value="NZ_JBHRZS010000003.1"/>
</dbReference>
<gene>
    <name evidence="1" type="ORF">ACFOSV_02455</name>
</gene>
<keyword evidence="2" id="KW-1185">Reference proteome</keyword>
<dbReference type="EMBL" id="JBHRZS010000003">
    <property type="protein sequence ID" value="MFC3879016.1"/>
    <property type="molecule type" value="Genomic_DNA"/>
</dbReference>
<evidence type="ECO:0000313" key="2">
    <source>
        <dbReference type="Proteomes" id="UP001595805"/>
    </source>
</evidence>
<dbReference type="Proteomes" id="UP001595805">
    <property type="component" value="Unassembled WGS sequence"/>
</dbReference>